<evidence type="ECO:0000313" key="9">
    <source>
        <dbReference type="EMBL" id="MFG6488194.1"/>
    </source>
</evidence>
<dbReference type="InterPro" id="IPR022409">
    <property type="entry name" value="PKD/Chitinase_dom"/>
</dbReference>
<feature type="active site" description="Charge relay system" evidence="5">
    <location>
        <position position="242"/>
    </location>
</feature>
<evidence type="ECO:0000256" key="5">
    <source>
        <dbReference type="PROSITE-ProRule" id="PRU01240"/>
    </source>
</evidence>
<comment type="caution">
    <text evidence="9">The sequence shown here is derived from an EMBL/GenBank/DDBJ whole genome shotgun (WGS) entry which is preliminary data.</text>
</comment>
<evidence type="ECO:0000259" key="8">
    <source>
        <dbReference type="PROSITE" id="PS50093"/>
    </source>
</evidence>
<name>A0ABW7HE46_9BURK</name>
<dbReference type="InterPro" id="IPR050131">
    <property type="entry name" value="Peptidase_S8_subtilisin-like"/>
</dbReference>
<dbReference type="SUPFAM" id="SSF49299">
    <property type="entry name" value="PKD domain"/>
    <property type="match status" value="3"/>
</dbReference>
<protein>
    <submittedName>
        <fullName evidence="9">S8 family serine peptidase</fullName>
    </submittedName>
</protein>
<evidence type="ECO:0000256" key="7">
    <source>
        <dbReference type="SAM" id="SignalP"/>
    </source>
</evidence>
<dbReference type="InterPro" id="IPR013783">
    <property type="entry name" value="Ig-like_fold"/>
</dbReference>
<proteinExistence type="inferred from homology"/>
<dbReference type="EMBL" id="JBIGIC010000007">
    <property type="protein sequence ID" value="MFG6488194.1"/>
    <property type="molecule type" value="Genomic_DNA"/>
</dbReference>
<keyword evidence="2 5" id="KW-0645">Protease</keyword>
<dbReference type="PROSITE" id="PS50093">
    <property type="entry name" value="PKD"/>
    <property type="match status" value="3"/>
</dbReference>
<comment type="similarity">
    <text evidence="1 5">Belongs to the peptidase S8 family.</text>
</comment>
<gene>
    <name evidence="9" type="ORF">ACG04R_16025</name>
</gene>
<dbReference type="Pfam" id="PF00082">
    <property type="entry name" value="Peptidase_S8"/>
    <property type="match status" value="1"/>
</dbReference>
<keyword evidence="4 5" id="KW-0720">Serine protease</keyword>
<dbReference type="PANTHER" id="PTHR43806:SF11">
    <property type="entry name" value="CEREVISIN-RELATED"/>
    <property type="match status" value="1"/>
</dbReference>
<feature type="chain" id="PRO_5046992251" evidence="7">
    <location>
        <begin position="35"/>
        <end position="861"/>
    </location>
</feature>
<dbReference type="InterPro" id="IPR034176">
    <property type="entry name" value="Peptidases_S8_13"/>
</dbReference>
<dbReference type="InterPro" id="IPR000209">
    <property type="entry name" value="Peptidase_S8/S53_dom"/>
</dbReference>
<sequence length="861" mass="84494">MRRFNPSSFVPVLLALIAAIALLSLVLGALPAHAATNDADGARVIVKFKALGPLMRAARERGDRGPQHATTMGGRLALSLRDGRMIDARSQVIWGDKSITSAALAARLAQDADVEYAVPDERRHALALPNDPLLPASASAALAAGQWYLQPADSTLVAAINAVGAWNITTGSSSVVVADVDTGVLPAHPDLANKLLAGYDFVSSTTTAGDGGGRDTDPTDPGDYTTANQCGDGGAATSSSWHGTQTSSIIGAQTNNGVGIASVGYDVKVLPVRVLGKCGGTDSDIIAGMLWAGGVSSVPYANPNPAKVINLSLGGSGSCTTAYQDAINQLVAAGVTVVAAAGNDEGLAVGVPANCSNVIAVAGLRHIGTKVGFSSIGPEVAIAAPGGNCVNSTGSCLYPILTATDSGTTTANTTAAGYTYSNGTNYSVGTSFATPMVAGAAALMLSVNPSLKPATIKSLLQSSARSFPTQPSGSSTPVCKAPTSTAQDECYCTTSTCGAGMLDVGAAVAAAAAGATPTASISASATTVAAGTTVTLDGSASVAAGTRTVTGYAWSITSGASFASFSGATNTATASLKTTGIGSVTVQLTVTDSAGTQASKTQVITVTAPAAPTVGIVASASAVAAGTAVSFDGSSSKAATGFSIASYQWTVTPTSGSPSNLATFTTATNTSAATVSTLGSGSGTFTVTLTVTDSLGQTGSATSTVTVTPLAPTASISPSATTVAAGNNVTLDSTGSSAPAGRTLTGYQWSLTSGSSIAAFSGSTTGSTATVTTSAAGTFTVQLQLTDSAGAQATKTQTITVTTAGSSATGSTSSSSSGGGGGAMSVMWLLGLVLSACLLRPAAKRQQPLQPMPGKSTGERR</sequence>
<dbReference type="PRINTS" id="PR00723">
    <property type="entry name" value="SUBTILISIN"/>
</dbReference>
<keyword evidence="7" id="KW-0732">Signal</keyword>
<dbReference type="PANTHER" id="PTHR43806">
    <property type="entry name" value="PEPTIDASE S8"/>
    <property type="match status" value="1"/>
</dbReference>
<evidence type="ECO:0000313" key="10">
    <source>
        <dbReference type="Proteomes" id="UP001606134"/>
    </source>
</evidence>
<dbReference type="Proteomes" id="UP001606134">
    <property type="component" value="Unassembled WGS sequence"/>
</dbReference>
<dbReference type="SUPFAM" id="SSF52743">
    <property type="entry name" value="Subtilisin-like"/>
    <property type="match status" value="1"/>
</dbReference>
<accession>A0ABW7HE46</accession>
<feature type="signal peptide" evidence="7">
    <location>
        <begin position="1"/>
        <end position="34"/>
    </location>
</feature>
<dbReference type="Gene3D" id="3.40.50.200">
    <property type="entry name" value="Peptidase S8/S53 domain"/>
    <property type="match status" value="1"/>
</dbReference>
<feature type="active site" description="Charge relay system" evidence="5">
    <location>
        <position position="181"/>
    </location>
</feature>
<feature type="active site" description="Charge relay system" evidence="5">
    <location>
        <position position="431"/>
    </location>
</feature>
<dbReference type="Gene3D" id="2.60.40.10">
    <property type="entry name" value="Immunoglobulins"/>
    <property type="match status" value="3"/>
</dbReference>
<dbReference type="InterPro" id="IPR000601">
    <property type="entry name" value="PKD_dom"/>
</dbReference>
<feature type="domain" description="PKD" evidence="8">
    <location>
        <begin position="712"/>
        <end position="808"/>
    </location>
</feature>
<dbReference type="CDD" id="cd07496">
    <property type="entry name" value="Peptidases_S8_13"/>
    <property type="match status" value="1"/>
</dbReference>
<evidence type="ECO:0000256" key="3">
    <source>
        <dbReference type="ARBA" id="ARBA00022801"/>
    </source>
</evidence>
<evidence type="ECO:0000256" key="6">
    <source>
        <dbReference type="SAM" id="MobiDB-lite"/>
    </source>
</evidence>
<dbReference type="InterPro" id="IPR023828">
    <property type="entry name" value="Peptidase_S8_Ser-AS"/>
</dbReference>
<dbReference type="InterPro" id="IPR015500">
    <property type="entry name" value="Peptidase_S8_subtilisin-rel"/>
</dbReference>
<evidence type="ECO:0000256" key="1">
    <source>
        <dbReference type="ARBA" id="ARBA00011073"/>
    </source>
</evidence>
<dbReference type="SMART" id="SM00089">
    <property type="entry name" value="PKD"/>
    <property type="match status" value="3"/>
</dbReference>
<keyword evidence="10" id="KW-1185">Reference proteome</keyword>
<feature type="region of interest" description="Disordered" evidence="6">
    <location>
        <begin position="207"/>
        <end position="239"/>
    </location>
</feature>
<evidence type="ECO:0000256" key="2">
    <source>
        <dbReference type="ARBA" id="ARBA00022670"/>
    </source>
</evidence>
<keyword evidence="3 5" id="KW-0378">Hydrolase</keyword>
<dbReference type="PROSITE" id="PS00138">
    <property type="entry name" value="SUBTILASE_SER"/>
    <property type="match status" value="1"/>
</dbReference>
<feature type="domain" description="PKD" evidence="8">
    <location>
        <begin position="517"/>
        <end position="613"/>
    </location>
</feature>
<feature type="domain" description="PKD" evidence="8">
    <location>
        <begin position="612"/>
        <end position="708"/>
    </location>
</feature>
<evidence type="ECO:0000256" key="4">
    <source>
        <dbReference type="ARBA" id="ARBA00022825"/>
    </source>
</evidence>
<dbReference type="InterPro" id="IPR036852">
    <property type="entry name" value="Peptidase_S8/S53_dom_sf"/>
</dbReference>
<dbReference type="InterPro" id="IPR035986">
    <property type="entry name" value="PKD_dom_sf"/>
</dbReference>
<dbReference type="RefSeq" id="WP_394412564.1">
    <property type="nucleotide sequence ID" value="NZ_JBIGIC010000007.1"/>
</dbReference>
<dbReference type="PROSITE" id="PS51892">
    <property type="entry name" value="SUBTILASE"/>
    <property type="match status" value="1"/>
</dbReference>
<dbReference type="Pfam" id="PF22352">
    <property type="entry name" value="K319L-like_PKD"/>
    <property type="match status" value="3"/>
</dbReference>
<organism evidence="9 10">
    <name type="scientific">Pelomonas candidula</name>
    <dbReference type="NCBI Taxonomy" id="3299025"/>
    <lineage>
        <taxon>Bacteria</taxon>
        <taxon>Pseudomonadati</taxon>
        <taxon>Pseudomonadota</taxon>
        <taxon>Betaproteobacteria</taxon>
        <taxon>Burkholderiales</taxon>
        <taxon>Sphaerotilaceae</taxon>
        <taxon>Roseateles</taxon>
    </lineage>
</organism>
<reference evidence="9 10" key="1">
    <citation type="submission" date="2024-08" db="EMBL/GenBank/DDBJ databases">
        <authorList>
            <person name="Lu H."/>
        </authorList>
    </citation>
    <scope>NUCLEOTIDE SEQUENCE [LARGE SCALE GENOMIC DNA]</scope>
    <source>
        <strain evidence="9 10">BYS78W</strain>
    </source>
</reference>